<protein>
    <recommendedName>
        <fullName evidence="3">RxLR effector protein</fullName>
    </recommendedName>
</protein>
<reference evidence="1 2" key="1">
    <citation type="submission" date="2024-09" db="EMBL/GenBank/DDBJ databases">
        <title>Genome sequencing and assembly of Phytophthora oleae, isolate VK10A, causative agent of rot of olive drupes.</title>
        <authorList>
            <person name="Conti Taguali S."/>
            <person name="Riolo M."/>
            <person name="La Spada F."/>
            <person name="Cacciola S.O."/>
            <person name="Dionisio G."/>
        </authorList>
    </citation>
    <scope>NUCLEOTIDE SEQUENCE [LARGE SCALE GENOMIC DNA]</scope>
    <source>
        <strain evidence="1 2">VK10A</strain>
    </source>
</reference>
<dbReference type="EMBL" id="JBIMZQ010000002">
    <property type="protein sequence ID" value="KAL3673926.1"/>
    <property type="molecule type" value="Genomic_DNA"/>
</dbReference>
<comment type="caution">
    <text evidence="1">The sequence shown here is derived from an EMBL/GenBank/DDBJ whole genome shotgun (WGS) entry which is preliminary data.</text>
</comment>
<keyword evidence="2" id="KW-1185">Reference proteome</keyword>
<dbReference type="AlphaFoldDB" id="A0ABD3G5I1"/>
<sequence length="206" mass="23902">MLVALDNVGDSVLSSPLFKKWMGYVDDFNKKNPAKEESWFLILCSNYYDHDLGKSIDKAMKDPNTVEMAKLAEKERMKEWLEKWRYSPDHAFRSLKLNKVGEKVFLSPKFELWVKYLDDWYKAFSSNKMTMIDGIRGNYHDLELVPMLAAAEKVPSTQKLASQLQDALVDKWIAEKKTVAYLKGWLIRDASSDEMLERFTTKLNGA</sequence>
<organism evidence="1 2">
    <name type="scientific">Phytophthora oleae</name>
    <dbReference type="NCBI Taxonomy" id="2107226"/>
    <lineage>
        <taxon>Eukaryota</taxon>
        <taxon>Sar</taxon>
        <taxon>Stramenopiles</taxon>
        <taxon>Oomycota</taxon>
        <taxon>Peronosporomycetes</taxon>
        <taxon>Peronosporales</taxon>
        <taxon>Peronosporaceae</taxon>
        <taxon>Phytophthora</taxon>
    </lineage>
</organism>
<accession>A0ABD3G5I1</accession>
<proteinExistence type="predicted"/>
<evidence type="ECO:0008006" key="3">
    <source>
        <dbReference type="Google" id="ProtNLM"/>
    </source>
</evidence>
<dbReference type="Proteomes" id="UP001632037">
    <property type="component" value="Unassembled WGS sequence"/>
</dbReference>
<name>A0ABD3G5I1_9STRA</name>
<gene>
    <name evidence="1" type="ORF">V7S43_001613</name>
</gene>
<evidence type="ECO:0000313" key="2">
    <source>
        <dbReference type="Proteomes" id="UP001632037"/>
    </source>
</evidence>
<evidence type="ECO:0000313" key="1">
    <source>
        <dbReference type="EMBL" id="KAL3673926.1"/>
    </source>
</evidence>